<organism evidence="1">
    <name type="scientific">Alexandrium catenella</name>
    <name type="common">Red tide dinoflagellate</name>
    <name type="synonym">Gonyaulax catenella</name>
    <dbReference type="NCBI Taxonomy" id="2925"/>
    <lineage>
        <taxon>Eukaryota</taxon>
        <taxon>Sar</taxon>
        <taxon>Alveolata</taxon>
        <taxon>Dinophyceae</taxon>
        <taxon>Gonyaulacales</taxon>
        <taxon>Pyrocystaceae</taxon>
        <taxon>Alexandrium</taxon>
    </lineage>
</organism>
<evidence type="ECO:0000313" key="1">
    <source>
        <dbReference type="EMBL" id="CAD9092871.1"/>
    </source>
</evidence>
<proteinExistence type="predicted"/>
<accession>A0A7S1L2S5</accession>
<protein>
    <submittedName>
        <fullName evidence="1">Uncharacterized protein</fullName>
    </submittedName>
</protein>
<name>A0A7S1L2S5_ALECA</name>
<dbReference type="AlphaFoldDB" id="A0A7S1L2S5"/>
<dbReference type="EMBL" id="HBGE01005924">
    <property type="protein sequence ID" value="CAD9092871.1"/>
    <property type="molecule type" value="Transcribed_RNA"/>
</dbReference>
<gene>
    <name evidence="1" type="ORF">ACAT0790_LOCUS3657</name>
</gene>
<reference evidence="1" key="1">
    <citation type="submission" date="2021-01" db="EMBL/GenBank/DDBJ databases">
        <authorList>
            <person name="Corre E."/>
            <person name="Pelletier E."/>
            <person name="Niang G."/>
            <person name="Scheremetjew M."/>
            <person name="Finn R."/>
            <person name="Kale V."/>
            <person name="Holt S."/>
            <person name="Cochrane G."/>
            <person name="Meng A."/>
            <person name="Brown T."/>
            <person name="Cohen L."/>
        </authorList>
    </citation>
    <scope>NUCLEOTIDE SEQUENCE</scope>
    <source>
        <strain evidence="1">OF101</strain>
    </source>
</reference>
<sequence length="228" mass="24921">MGLNWPGGAFLFLRPGGDQSEVELLREAWASVLPGVSRPRFAVADFVARAVQLLPPAEDTCDLEVLLHDLMDILTHEDSSARAAAGLPAWGPLDVPGWRRLLSKARVCAVNAAAVAFSNVRIELYNLVHGSALVHECFPYLHDQSFQQLTVARLHDGTSVHFYRELGSVKVTLASAHAAKSDLAWILNQLRLRILRRAHDKGMGPLAALKDDALRLVCDFVCPDPSSS</sequence>